<keyword evidence="1" id="KW-0472">Membrane</keyword>
<dbReference type="Proteomes" id="UP001281447">
    <property type="component" value="Unassembled WGS sequence"/>
</dbReference>
<feature type="transmembrane region" description="Helical" evidence="1">
    <location>
        <begin position="110"/>
        <end position="129"/>
    </location>
</feature>
<sequence>MNIFEEGKEDMNKKGNYLMIGMLIAIVVFNVIAFATNQRLTKNQIIHIWTFTMVFQMLVDHIIDGKYHGYWYFGEQPEWKDLLPITVLIPPVNMIFLHWYPFAKGIYKRIMYVAVWVLVITFYELITLLPEPWGYFSYGWWHTWYSAIVNPFFAYERNLIL</sequence>
<name>A0ABU5CC27_9BACI</name>
<protein>
    <submittedName>
        <fullName evidence="2">Uncharacterized protein</fullName>
    </submittedName>
</protein>
<organism evidence="2 3">
    <name type="scientific">Tigheibacillus halophilus</name>
    <dbReference type="NCBI Taxonomy" id="361280"/>
    <lineage>
        <taxon>Bacteria</taxon>
        <taxon>Bacillati</taxon>
        <taxon>Bacillota</taxon>
        <taxon>Bacilli</taxon>
        <taxon>Bacillales</taxon>
        <taxon>Bacillaceae</taxon>
        <taxon>Tigheibacillus</taxon>
    </lineage>
</organism>
<evidence type="ECO:0000256" key="1">
    <source>
        <dbReference type="SAM" id="Phobius"/>
    </source>
</evidence>
<gene>
    <name evidence="2" type="ORF">RWE15_19285</name>
</gene>
<accession>A0ABU5CC27</accession>
<evidence type="ECO:0000313" key="3">
    <source>
        <dbReference type="Proteomes" id="UP001281447"/>
    </source>
</evidence>
<keyword evidence="1" id="KW-0812">Transmembrane</keyword>
<keyword evidence="3" id="KW-1185">Reference proteome</keyword>
<feature type="transmembrane region" description="Helical" evidence="1">
    <location>
        <begin position="83"/>
        <end position="103"/>
    </location>
</feature>
<feature type="transmembrane region" description="Helical" evidence="1">
    <location>
        <begin position="15"/>
        <end position="34"/>
    </location>
</feature>
<keyword evidence="1" id="KW-1133">Transmembrane helix</keyword>
<comment type="caution">
    <text evidence="2">The sequence shown here is derived from an EMBL/GenBank/DDBJ whole genome shotgun (WGS) entry which is preliminary data.</text>
</comment>
<evidence type="ECO:0000313" key="2">
    <source>
        <dbReference type="EMBL" id="MDY0396114.1"/>
    </source>
</evidence>
<feature type="transmembrane region" description="Helical" evidence="1">
    <location>
        <begin position="46"/>
        <end position="63"/>
    </location>
</feature>
<dbReference type="EMBL" id="JAWDIP010000004">
    <property type="protein sequence ID" value="MDY0396114.1"/>
    <property type="molecule type" value="Genomic_DNA"/>
</dbReference>
<reference evidence="2 3" key="1">
    <citation type="submission" date="2023-10" db="EMBL/GenBank/DDBJ databases">
        <title>Virgibacillus halophilus 5B73C genome.</title>
        <authorList>
            <person name="Miliotis G."/>
            <person name="Sengupta P."/>
            <person name="Hameed A."/>
            <person name="Chuvochina M."/>
            <person name="Mcdonagh F."/>
            <person name="Simpson A.C."/>
            <person name="Singh N.K."/>
            <person name="Rekha P.D."/>
            <person name="Raman K."/>
            <person name="Hugenholtz P."/>
            <person name="Venkateswaran K."/>
        </authorList>
    </citation>
    <scope>NUCLEOTIDE SEQUENCE [LARGE SCALE GENOMIC DNA]</scope>
    <source>
        <strain evidence="2 3">5B73C</strain>
    </source>
</reference>
<proteinExistence type="predicted"/>